<evidence type="ECO:0000313" key="1">
    <source>
        <dbReference type="EMBL" id="STR00167.1"/>
    </source>
</evidence>
<dbReference type="Gene3D" id="3.40.50.720">
    <property type="entry name" value="NAD(P)-binding Rossmann-like Domain"/>
    <property type="match status" value="1"/>
</dbReference>
<dbReference type="AlphaFoldDB" id="A0A377QYT4"/>
<name>A0A377QYT4_9NEIS</name>
<protein>
    <submittedName>
        <fullName evidence="1">Uncharacterized protein</fullName>
    </submittedName>
</protein>
<dbReference type="InterPro" id="IPR036291">
    <property type="entry name" value="NAD(P)-bd_dom_sf"/>
</dbReference>
<gene>
    <name evidence="1" type="primary">yeeZ</name>
    <name evidence="1" type="ORF">NCTC13336_00364</name>
</gene>
<keyword evidence="2" id="KW-1185">Reference proteome</keyword>
<sequence length="265" mass="28426">MNAPASCAILGLGYLGRPLAETLWQHGSRVAAWKKHLTSDDTALPLALTCGDLADALHNGLQAAFAHWQDIRTWICLLPPSAFKHAPDTYLAAVSAWADAAAAYGANHLIFASSISVFGQSTGVCDEHTSPDPRSPNARLLLTAEAAVSAAAVPHTDILRLGGLYCAERHPLFSILAKKSRPYAAEPANMLHRSRAVSALFQTACTPDGHRLRHLVETPHPSKQQFYTAQAALLGLSVPAFAAGGNRRTVKTLYPEFSDILTVYQ</sequence>
<dbReference type="SUPFAM" id="SSF51735">
    <property type="entry name" value="NAD(P)-binding Rossmann-fold domains"/>
    <property type="match status" value="1"/>
</dbReference>
<dbReference type="EMBL" id="UGJJ01000001">
    <property type="protein sequence ID" value="STR00167.1"/>
    <property type="molecule type" value="Genomic_DNA"/>
</dbReference>
<evidence type="ECO:0000313" key="2">
    <source>
        <dbReference type="Proteomes" id="UP000254293"/>
    </source>
</evidence>
<reference evidence="1 2" key="1">
    <citation type="submission" date="2018-06" db="EMBL/GenBank/DDBJ databases">
        <authorList>
            <consortium name="Pathogen Informatics"/>
            <person name="Doyle S."/>
        </authorList>
    </citation>
    <scope>NUCLEOTIDE SEQUENCE [LARGE SCALE GENOMIC DNA]</scope>
    <source>
        <strain evidence="1 2">NCTC13336</strain>
    </source>
</reference>
<organism evidence="1 2">
    <name type="scientific">Kingella potus</name>
    <dbReference type="NCBI Taxonomy" id="265175"/>
    <lineage>
        <taxon>Bacteria</taxon>
        <taxon>Pseudomonadati</taxon>
        <taxon>Pseudomonadota</taxon>
        <taxon>Betaproteobacteria</taxon>
        <taxon>Neisseriales</taxon>
        <taxon>Neisseriaceae</taxon>
        <taxon>Kingella</taxon>
    </lineage>
</organism>
<proteinExistence type="predicted"/>
<dbReference type="RefSeq" id="WP_115307478.1">
    <property type="nucleotide sequence ID" value="NZ_UGJJ01000001.1"/>
</dbReference>
<accession>A0A377QYT4</accession>
<dbReference type="Proteomes" id="UP000254293">
    <property type="component" value="Unassembled WGS sequence"/>
</dbReference>
<dbReference type="OrthoDB" id="751203at2"/>